<accession>A0A7Z0VLR2</accession>
<evidence type="ECO:0000256" key="2">
    <source>
        <dbReference type="ARBA" id="ARBA00022692"/>
    </source>
</evidence>
<feature type="transmembrane region" description="Helical" evidence="5">
    <location>
        <begin position="273"/>
        <end position="290"/>
    </location>
</feature>
<evidence type="ECO:0000256" key="5">
    <source>
        <dbReference type="SAM" id="Phobius"/>
    </source>
</evidence>
<proteinExistence type="predicted"/>
<protein>
    <submittedName>
        <fullName evidence="7">Inner membrane protein YrbG</fullName>
    </submittedName>
</protein>
<dbReference type="InterPro" id="IPR044880">
    <property type="entry name" value="NCX_ion-bd_dom_sf"/>
</dbReference>
<organism evidence="7 8">
    <name type="scientific">Candidatus Thiodiazotropha endolucinida</name>
    <dbReference type="NCBI Taxonomy" id="1655433"/>
    <lineage>
        <taxon>Bacteria</taxon>
        <taxon>Pseudomonadati</taxon>
        <taxon>Pseudomonadota</taxon>
        <taxon>Gammaproteobacteria</taxon>
        <taxon>Chromatiales</taxon>
        <taxon>Sedimenticolaceae</taxon>
        <taxon>Candidatus Thiodiazotropha</taxon>
    </lineage>
</organism>
<feature type="transmembrane region" description="Helical" evidence="5">
    <location>
        <begin position="126"/>
        <end position="145"/>
    </location>
</feature>
<dbReference type="OrthoDB" id="9794225at2"/>
<dbReference type="GO" id="GO:0008273">
    <property type="term" value="F:calcium, potassium:sodium antiporter activity"/>
    <property type="evidence" value="ECO:0007669"/>
    <property type="project" value="TreeGrafter"/>
</dbReference>
<sequence length="322" mass="33572">MFLFSVAILVGLVVLVWSADRFISGAAALADNLGVSPMLIGLTVVGFGTSAPEVLVSTMASFNGNPGLAIGNAIGSNIANIGLILGFTALVIPLSVHSSVLRREYPLLLAVSAMAFLLMWDGELNQLDGVILVVTLVAVLGWMIYTAKTGAADPIAGEFDAEIPHDIPTQKAIVLLLGGLIFLLLSSRLLVWGASNVASALGVSDVIIGLTIVAIGTSLPELAASITSALKGEDDLAIGNVIGSNLYNLLAVLSIPGLVAPGTYSPEVMERDLPVMMVLTMFLFFMGHGLGKQGRINRLEGLLLLLCFIGYQSLLFVSLVNA</sequence>
<dbReference type="InterPro" id="IPR004481">
    <property type="entry name" value="K/Na/Ca-exchanger"/>
</dbReference>
<dbReference type="PANTHER" id="PTHR10846">
    <property type="entry name" value="SODIUM/POTASSIUM/CALCIUM EXCHANGER"/>
    <property type="match status" value="1"/>
</dbReference>
<feature type="transmembrane region" description="Helical" evidence="5">
    <location>
        <begin position="302"/>
        <end position="320"/>
    </location>
</feature>
<name>A0A7Z0VLR2_9GAMM</name>
<dbReference type="Gene3D" id="1.20.1420.30">
    <property type="entry name" value="NCX, central ion-binding region"/>
    <property type="match status" value="1"/>
</dbReference>
<dbReference type="InterPro" id="IPR004837">
    <property type="entry name" value="NaCa_Exmemb"/>
</dbReference>
<dbReference type="GO" id="GO:0005262">
    <property type="term" value="F:calcium channel activity"/>
    <property type="evidence" value="ECO:0007669"/>
    <property type="project" value="TreeGrafter"/>
</dbReference>
<dbReference type="PANTHER" id="PTHR10846:SF8">
    <property type="entry name" value="INNER MEMBRANE PROTEIN YRBG"/>
    <property type="match status" value="1"/>
</dbReference>
<evidence type="ECO:0000259" key="6">
    <source>
        <dbReference type="Pfam" id="PF01699"/>
    </source>
</evidence>
<keyword evidence="3 5" id="KW-1133">Transmembrane helix</keyword>
<evidence type="ECO:0000256" key="3">
    <source>
        <dbReference type="ARBA" id="ARBA00022989"/>
    </source>
</evidence>
<feature type="transmembrane region" description="Helical" evidence="5">
    <location>
        <begin position="206"/>
        <end position="224"/>
    </location>
</feature>
<dbReference type="Proteomes" id="UP000094769">
    <property type="component" value="Unassembled WGS sequence"/>
</dbReference>
<gene>
    <name evidence="7" type="primary">yrbG</name>
    <name evidence="7" type="ORF">CODIS_16790</name>
</gene>
<keyword evidence="4 5" id="KW-0472">Membrane</keyword>
<feature type="transmembrane region" description="Helical" evidence="5">
    <location>
        <begin position="69"/>
        <end position="92"/>
    </location>
</feature>
<keyword evidence="2 5" id="KW-0812">Transmembrane</keyword>
<feature type="domain" description="Sodium/calcium exchanger membrane region" evidence="6">
    <location>
        <begin position="172"/>
        <end position="315"/>
    </location>
</feature>
<comment type="subcellular location">
    <subcellularLocation>
        <location evidence="1">Membrane</location>
        <topology evidence="1">Multi-pass membrane protein</topology>
    </subcellularLocation>
</comment>
<feature type="domain" description="Sodium/calcium exchanger membrane region" evidence="6">
    <location>
        <begin position="6"/>
        <end position="144"/>
    </location>
</feature>
<dbReference type="NCBIfam" id="TIGR00367">
    <property type="entry name" value="calcium/sodium antiporter"/>
    <property type="match status" value="1"/>
</dbReference>
<evidence type="ECO:0000313" key="8">
    <source>
        <dbReference type="Proteomes" id="UP000094769"/>
    </source>
</evidence>
<dbReference type="AlphaFoldDB" id="A0A7Z0VLR2"/>
<feature type="transmembrane region" description="Helical" evidence="5">
    <location>
        <begin position="236"/>
        <end position="261"/>
    </location>
</feature>
<feature type="transmembrane region" description="Helical" evidence="5">
    <location>
        <begin position="172"/>
        <end position="194"/>
    </location>
</feature>
<comment type="caution">
    <text evidence="7">The sequence shown here is derived from an EMBL/GenBank/DDBJ whole genome shotgun (WGS) entry which is preliminary data.</text>
</comment>
<dbReference type="EMBL" id="MARB01000008">
    <property type="protein sequence ID" value="ODJ87908.1"/>
    <property type="molecule type" value="Genomic_DNA"/>
</dbReference>
<evidence type="ECO:0000256" key="4">
    <source>
        <dbReference type="ARBA" id="ARBA00023136"/>
    </source>
</evidence>
<evidence type="ECO:0000256" key="1">
    <source>
        <dbReference type="ARBA" id="ARBA00004141"/>
    </source>
</evidence>
<dbReference type="Pfam" id="PF01699">
    <property type="entry name" value="Na_Ca_ex"/>
    <property type="match status" value="2"/>
</dbReference>
<evidence type="ECO:0000313" key="7">
    <source>
        <dbReference type="EMBL" id="ODJ87908.1"/>
    </source>
</evidence>
<dbReference type="RefSeq" id="WP_069123736.1">
    <property type="nucleotide sequence ID" value="NZ_MARB01000008.1"/>
</dbReference>
<reference evidence="7 8" key="1">
    <citation type="submission" date="2016-06" db="EMBL/GenBank/DDBJ databases">
        <title>Genome sequence of endosymbiont of Candidatus Endolucinida thiodiazotropha.</title>
        <authorList>
            <person name="Poehlein A."/>
            <person name="Koenig S."/>
            <person name="Heiden S.E."/>
            <person name="Thuermer A."/>
            <person name="Voget S."/>
            <person name="Daniel R."/>
            <person name="Markert S."/>
            <person name="Gros O."/>
            <person name="Schweder T."/>
        </authorList>
    </citation>
    <scope>NUCLEOTIDE SEQUENCE [LARGE SCALE GENOMIC DNA]</scope>
    <source>
        <strain evidence="7 8">COS</strain>
    </source>
</reference>
<keyword evidence="8" id="KW-1185">Reference proteome</keyword>
<dbReference type="GO" id="GO:0005886">
    <property type="term" value="C:plasma membrane"/>
    <property type="evidence" value="ECO:0007669"/>
    <property type="project" value="TreeGrafter"/>
</dbReference>
<dbReference type="GO" id="GO:0006874">
    <property type="term" value="P:intracellular calcium ion homeostasis"/>
    <property type="evidence" value="ECO:0007669"/>
    <property type="project" value="TreeGrafter"/>
</dbReference>